<keyword evidence="2" id="KW-0732">Signal</keyword>
<dbReference type="AlphaFoldDB" id="A0A370B2D7"/>
<protein>
    <recommendedName>
        <fullName evidence="5">Secreted protein</fullName>
    </recommendedName>
</protein>
<dbReference type="EMBL" id="QQNA01000200">
    <property type="protein sequence ID" value="RDG35751.1"/>
    <property type="molecule type" value="Genomic_DNA"/>
</dbReference>
<keyword evidence="4" id="KW-1185">Reference proteome</keyword>
<evidence type="ECO:0000256" key="1">
    <source>
        <dbReference type="SAM" id="MobiDB-lite"/>
    </source>
</evidence>
<gene>
    <name evidence="3" type="ORF">DVH02_23760</name>
</gene>
<evidence type="ECO:0000313" key="4">
    <source>
        <dbReference type="Proteomes" id="UP000253741"/>
    </source>
</evidence>
<feature type="region of interest" description="Disordered" evidence="1">
    <location>
        <begin position="96"/>
        <end position="132"/>
    </location>
</feature>
<reference evidence="3 4" key="1">
    <citation type="submission" date="2018-07" db="EMBL/GenBank/DDBJ databases">
        <title>Streptomyces species from bats.</title>
        <authorList>
            <person name="Dunlap C."/>
        </authorList>
    </citation>
    <scope>NUCLEOTIDE SEQUENCE [LARGE SCALE GENOMIC DNA]</scope>
    <source>
        <strain evidence="3 4">AC230</strain>
    </source>
</reference>
<sequence>MASAGAAPAASAGAAPAAGSAATVGAGGADPPPSVTPAGTGSASGSGSGCRSRPLSRTGSMAVSTLSGMFVRLFPFVREVRFGGFRAVSVRPLGRVSDAASDTVTSAGVDSCSGASPSPVARARPEPLTSTA</sequence>
<feature type="compositionally biased region" description="Polar residues" evidence="1">
    <location>
        <begin position="100"/>
        <end position="116"/>
    </location>
</feature>
<feature type="chain" id="PRO_5038538140" description="Secreted protein" evidence="2">
    <location>
        <begin position="18"/>
        <end position="132"/>
    </location>
</feature>
<evidence type="ECO:0000256" key="2">
    <source>
        <dbReference type="SAM" id="SignalP"/>
    </source>
</evidence>
<feature type="region of interest" description="Disordered" evidence="1">
    <location>
        <begin position="1"/>
        <end position="58"/>
    </location>
</feature>
<evidence type="ECO:0008006" key="5">
    <source>
        <dbReference type="Google" id="ProtNLM"/>
    </source>
</evidence>
<organism evidence="3 4">
    <name type="scientific">Streptomyces corynorhini</name>
    <dbReference type="NCBI Taxonomy" id="2282652"/>
    <lineage>
        <taxon>Bacteria</taxon>
        <taxon>Bacillati</taxon>
        <taxon>Actinomycetota</taxon>
        <taxon>Actinomycetes</taxon>
        <taxon>Kitasatosporales</taxon>
        <taxon>Streptomycetaceae</taxon>
        <taxon>Streptomyces</taxon>
    </lineage>
</organism>
<accession>A0A370B2D7</accession>
<comment type="caution">
    <text evidence="3">The sequence shown here is derived from an EMBL/GenBank/DDBJ whole genome shotgun (WGS) entry which is preliminary data.</text>
</comment>
<feature type="signal peptide" evidence="2">
    <location>
        <begin position="1"/>
        <end position="17"/>
    </location>
</feature>
<evidence type="ECO:0000313" key="3">
    <source>
        <dbReference type="EMBL" id="RDG35751.1"/>
    </source>
</evidence>
<proteinExistence type="predicted"/>
<dbReference type="Proteomes" id="UP000253741">
    <property type="component" value="Unassembled WGS sequence"/>
</dbReference>
<feature type="compositionally biased region" description="Low complexity" evidence="1">
    <location>
        <begin position="1"/>
        <end position="24"/>
    </location>
</feature>
<name>A0A370B2D7_9ACTN</name>